<keyword evidence="1" id="KW-0812">Transmembrane</keyword>
<evidence type="ECO:0000313" key="3">
    <source>
        <dbReference type="Proteomes" id="UP000609651"/>
    </source>
</evidence>
<accession>A0ABX1VDJ1</accession>
<proteinExistence type="predicted"/>
<reference evidence="2 3" key="1">
    <citation type="journal article" date="2020" name="Syst. Appl. Microbiol.">
        <title>Alienimonas chondri sp. nov., a novel planctomycete isolated from the biofilm of the red alga Chondrus crispus.</title>
        <authorList>
            <person name="Vitorino I."/>
            <person name="Albuquerque L."/>
            <person name="Wiegand S."/>
            <person name="Kallscheuer N."/>
            <person name="da Costa M.S."/>
            <person name="Lobo-da-Cunha A."/>
            <person name="Jogler C."/>
            <person name="Lage O.M."/>
        </authorList>
    </citation>
    <scope>NUCLEOTIDE SEQUENCE [LARGE SCALE GENOMIC DNA]</scope>
    <source>
        <strain evidence="2 3">LzC2</strain>
    </source>
</reference>
<gene>
    <name evidence="2" type="ORF">LzC2_11890</name>
</gene>
<feature type="transmembrane region" description="Helical" evidence="1">
    <location>
        <begin position="69"/>
        <end position="89"/>
    </location>
</feature>
<dbReference type="Proteomes" id="UP000609651">
    <property type="component" value="Unassembled WGS sequence"/>
</dbReference>
<evidence type="ECO:0000313" key="2">
    <source>
        <dbReference type="EMBL" id="NNJ25126.1"/>
    </source>
</evidence>
<dbReference type="EMBL" id="WTPX01000026">
    <property type="protein sequence ID" value="NNJ25126.1"/>
    <property type="molecule type" value="Genomic_DNA"/>
</dbReference>
<feature type="transmembrane region" description="Helical" evidence="1">
    <location>
        <begin position="101"/>
        <end position="123"/>
    </location>
</feature>
<name>A0ABX1VDJ1_9PLAN</name>
<organism evidence="2 3">
    <name type="scientific">Alienimonas chondri</name>
    <dbReference type="NCBI Taxonomy" id="2681879"/>
    <lineage>
        <taxon>Bacteria</taxon>
        <taxon>Pseudomonadati</taxon>
        <taxon>Planctomycetota</taxon>
        <taxon>Planctomycetia</taxon>
        <taxon>Planctomycetales</taxon>
        <taxon>Planctomycetaceae</taxon>
        <taxon>Alienimonas</taxon>
    </lineage>
</organism>
<sequence length="125" mass="13484">MLRRDSERFVDAVESLGEEAPDHPVSRWIAGALTPSILGLHAVQWLWAGRAPFVAGRPLRWTELHGAEAACLAGAALAGAAFLHAHFFWTPHPHYHGYGALGKLASLVGFIAALAGFVWYGFLNA</sequence>
<keyword evidence="1" id="KW-0472">Membrane</keyword>
<protein>
    <submittedName>
        <fullName evidence="2">Uncharacterized protein</fullName>
    </submittedName>
</protein>
<keyword evidence="3" id="KW-1185">Reference proteome</keyword>
<keyword evidence="1" id="KW-1133">Transmembrane helix</keyword>
<evidence type="ECO:0000256" key="1">
    <source>
        <dbReference type="SAM" id="Phobius"/>
    </source>
</evidence>
<comment type="caution">
    <text evidence="2">The sequence shown here is derived from an EMBL/GenBank/DDBJ whole genome shotgun (WGS) entry which is preliminary data.</text>
</comment>